<keyword evidence="1 5" id="KW-0489">Methyltransferase</keyword>
<evidence type="ECO:0000256" key="4">
    <source>
        <dbReference type="SAM" id="MobiDB-lite"/>
    </source>
</evidence>
<evidence type="ECO:0000256" key="1">
    <source>
        <dbReference type="ARBA" id="ARBA00022603"/>
    </source>
</evidence>
<keyword evidence="2" id="KW-0808">Transferase</keyword>
<dbReference type="AlphaFoldDB" id="A0A646KU28"/>
<evidence type="ECO:0000256" key="3">
    <source>
        <dbReference type="ARBA" id="ARBA00022747"/>
    </source>
</evidence>
<evidence type="ECO:0000256" key="2">
    <source>
        <dbReference type="ARBA" id="ARBA00022679"/>
    </source>
</evidence>
<dbReference type="GO" id="GO:0009307">
    <property type="term" value="P:DNA restriction-modification system"/>
    <property type="evidence" value="ECO:0007669"/>
    <property type="project" value="UniProtKB-KW"/>
</dbReference>
<dbReference type="SUPFAM" id="SSF53335">
    <property type="entry name" value="S-adenosyl-L-methionine-dependent methyltransferases"/>
    <property type="match status" value="1"/>
</dbReference>
<proteinExistence type="predicted"/>
<gene>
    <name evidence="5" type="ORF">FF041_36320</name>
</gene>
<name>A0A646KU28_STRJU</name>
<feature type="compositionally biased region" description="Basic and acidic residues" evidence="4">
    <location>
        <begin position="53"/>
        <end position="62"/>
    </location>
</feature>
<comment type="caution">
    <text evidence="5">The sequence shown here is derived from an EMBL/GenBank/DDBJ whole genome shotgun (WGS) entry which is preliminary data.</text>
</comment>
<dbReference type="EMBL" id="VCLA01000201">
    <property type="protein sequence ID" value="MQT05371.1"/>
    <property type="molecule type" value="Genomic_DNA"/>
</dbReference>
<sequence>VRALGAVLGSLADLGFDARWRVLRASDVGAPHRRERVFLTAWPRRAAVEDADEQHREERREPASGQEEAGWARAESRGRGGVAAADSEGVGRDQGVAEPAA</sequence>
<feature type="non-terminal residue" evidence="5">
    <location>
        <position position="101"/>
    </location>
</feature>
<protein>
    <submittedName>
        <fullName evidence="5">C-5 cytosine-specific DNA methylase</fullName>
    </submittedName>
</protein>
<keyword evidence="3" id="KW-0680">Restriction system</keyword>
<dbReference type="InterPro" id="IPR029063">
    <property type="entry name" value="SAM-dependent_MTases_sf"/>
</dbReference>
<keyword evidence="6" id="KW-1185">Reference proteome</keyword>
<dbReference type="Proteomes" id="UP000419138">
    <property type="component" value="Unassembled WGS sequence"/>
</dbReference>
<evidence type="ECO:0000313" key="5">
    <source>
        <dbReference type="EMBL" id="MQT05371.1"/>
    </source>
</evidence>
<organism evidence="5 6">
    <name type="scientific">Streptomyces jumonjinensis</name>
    <dbReference type="NCBI Taxonomy" id="1945"/>
    <lineage>
        <taxon>Bacteria</taxon>
        <taxon>Bacillati</taxon>
        <taxon>Actinomycetota</taxon>
        <taxon>Actinomycetes</taxon>
        <taxon>Kitasatosporales</taxon>
        <taxon>Streptomycetaceae</taxon>
        <taxon>Streptomyces</taxon>
    </lineage>
</organism>
<dbReference type="GO" id="GO:0008168">
    <property type="term" value="F:methyltransferase activity"/>
    <property type="evidence" value="ECO:0007669"/>
    <property type="project" value="UniProtKB-KW"/>
</dbReference>
<dbReference type="GO" id="GO:0032259">
    <property type="term" value="P:methylation"/>
    <property type="evidence" value="ECO:0007669"/>
    <property type="project" value="UniProtKB-KW"/>
</dbReference>
<dbReference type="InterPro" id="IPR001525">
    <property type="entry name" value="C5_MeTfrase"/>
</dbReference>
<feature type="region of interest" description="Disordered" evidence="4">
    <location>
        <begin position="47"/>
        <end position="101"/>
    </location>
</feature>
<dbReference type="Pfam" id="PF00145">
    <property type="entry name" value="DNA_methylase"/>
    <property type="match status" value="1"/>
</dbReference>
<dbReference type="Gene3D" id="3.40.50.150">
    <property type="entry name" value="Vaccinia Virus protein VP39"/>
    <property type="match status" value="1"/>
</dbReference>
<feature type="non-terminal residue" evidence="5">
    <location>
        <position position="1"/>
    </location>
</feature>
<accession>A0A646KU28</accession>
<evidence type="ECO:0000313" key="6">
    <source>
        <dbReference type="Proteomes" id="UP000419138"/>
    </source>
</evidence>
<reference evidence="5 6" key="1">
    <citation type="submission" date="2019-05" db="EMBL/GenBank/DDBJ databases">
        <title>Comparative genomics and metabolomics analyses of clavulanic acid producing Streptomyces species provides insight into specialized metabolism and evolution of beta-lactam biosynthetic gene clusters.</title>
        <authorList>
            <person name="Moore M.A."/>
            <person name="Cruz-Morales P."/>
            <person name="Barona Gomez F."/>
            <person name="Kapil T."/>
        </authorList>
    </citation>
    <scope>NUCLEOTIDE SEQUENCE [LARGE SCALE GENOMIC DNA]</scope>
    <source>
        <strain evidence="5 6">NRRL 5741</strain>
    </source>
</reference>